<comment type="subcellular location">
    <subcellularLocation>
        <location evidence="8">Cytoplasm</location>
    </subcellularLocation>
</comment>
<feature type="binding site" evidence="8">
    <location>
        <position position="255"/>
    </location>
    <ligand>
        <name>Mn(2+)</name>
        <dbReference type="ChEBI" id="CHEBI:29035"/>
        <label>2</label>
    </ligand>
</feature>
<sequence length="479" mass="51739">MKIVVNNQSTLSAEVLIVAQENLKKLVAETKCTNSKSLLDKKVFKAESGEVLPLLHGDKVVILLGLGLRQDFIASEYDKIIAKAAEQLKKLNIKEVSVNIDYIFDNANVKQFALDTVRAFISETYVFDQLKSKKENFSLEAIELVYSGNQDLEDAAKIGSAIACGQNYAKDLQNLPANICNTDYMLNEARDLTSKYETFNLNYLDQDAMAELGMGCALAVGRGSDMSNYTVCMEYNGGDEDEAPIVLVGKGLVFDNGGICIKPAAGMDSMKMDMGGAAAVMGTMKALAMLNLPINVVGVMGLAENAVDARSYRPGDVLKSMKGITVEVSNTDAEGRLVLCDTLTYIGKYNPKAVINMATLTGAMIISLGDAFSGLFANSDKLANSLQQAADASNDLVWRLPLHKPYLKKLESKVADMDNCGLDRSAGSIVAGLFLSKFTEDYEWAHLDIAGSAMGDFASCKATGRPVPLLIHYLLSQAK</sequence>
<dbReference type="InterPro" id="IPR000819">
    <property type="entry name" value="Peptidase_M17_C"/>
</dbReference>
<feature type="active site" evidence="8">
    <location>
        <position position="262"/>
    </location>
</feature>
<keyword evidence="11" id="KW-1185">Reference proteome</keyword>
<dbReference type="Proteomes" id="UP000701999">
    <property type="component" value="Unassembled WGS sequence"/>
</dbReference>
<comment type="cofactor">
    <cofactor evidence="8">
        <name>Mn(2+)</name>
        <dbReference type="ChEBI" id="CHEBI:29035"/>
    </cofactor>
    <text evidence="8">Binds 2 manganese ions per subunit.</text>
</comment>
<feature type="binding site" evidence="8">
    <location>
        <position position="250"/>
    </location>
    <ligand>
        <name>Mn(2+)</name>
        <dbReference type="ChEBI" id="CHEBI:29035"/>
        <label>2</label>
    </ligand>
</feature>
<comment type="caution">
    <text evidence="10">The sequence shown here is derived from an EMBL/GenBank/DDBJ whole genome shotgun (WGS) entry which is preliminary data.</text>
</comment>
<keyword evidence="4 8" id="KW-0031">Aminopeptidase</keyword>
<name>A0A9Q2KWD1_9GAMM</name>
<dbReference type="Pfam" id="PF02789">
    <property type="entry name" value="Peptidase_M17_N"/>
    <property type="match status" value="1"/>
</dbReference>
<evidence type="ECO:0000256" key="5">
    <source>
        <dbReference type="ARBA" id="ARBA00022670"/>
    </source>
</evidence>
<reference evidence="10 11" key="1">
    <citation type="submission" date="2020-09" db="EMBL/GenBank/DDBJ databases">
        <title>Development of specific Francisella tularensis PCR assay based on in-depth characterization of family Francisellaceae.</title>
        <authorList>
            <person name="Ohrman C."/>
            <person name="Sahl J."/>
            <person name="Sjodin A."/>
            <person name="Uneklint I."/>
            <person name="Ballard R."/>
            <person name="Karlsson L."/>
            <person name="Mcdonough R."/>
            <person name="Sundell D."/>
            <person name="Soria K."/>
            <person name="Brindeflk B."/>
            <person name="Vallesi A."/>
            <person name="Ramirez-Paredes J.G."/>
            <person name="Colquhoun D."/>
            <person name="Myrtennas K."/>
            <person name="Birdsell D."/>
            <person name="Johansson A."/>
            <person name="Wagner D."/>
            <person name="Forsman M."/>
        </authorList>
    </citation>
    <scope>NUCLEOTIDE SEQUENCE [LARGE SCALE GENOMIC DNA]</scope>
    <source>
        <strain evidence="10 11">FSC1140</strain>
    </source>
</reference>
<accession>A0A9Q2KWD1</accession>
<dbReference type="SUPFAM" id="SSF53187">
    <property type="entry name" value="Zn-dependent exopeptidases"/>
    <property type="match status" value="1"/>
</dbReference>
<gene>
    <name evidence="8" type="primary">pepA</name>
    <name evidence="10" type="ORF">IB647_08395</name>
</gene>
<dbReference type="PRINTS" id="PR00481">
    <property type="entry name" value="LAMNOPPTDASE"/>
</dbReference>
<dbReference type="GO" id="GO:0030145">
    <property type="term" value="F:manganese ion binding"/>
    <property type="evidence" value="ECO:0007669"/>
    <property type="project" value="UniProtKB-UniRule"/>
</dbReference>
<feature type="binding site" evidence="8">
    <location>
        <position position="332"/>
    </location>
    <ligand>
        <name>Mn(2+)</name>
        <dbReference type="ChEBI" id="CHEBI:29035"/>
        <label>1</label>
    </ligand>
</feature>
<comment type="catalytic activity">
    <reaction evidence="2 8">
        <text>Release of an N-terminal amino acid, preferentially leucine, but not glutamic or aspartic acids.</text>
        <dbReference type="EC" id="3.4.11.10"/>
    </reaction>
</comment>
<feature type="domain" description="Cytosol aminopeptidase" evidence="9">
    <location>
        <begin position="330"/>
        <end position="337"/>
    </location>
</feature>
<dbReference type="EC" id="3.4.11.10" evidence="8"/>
<dbReference type="InterPro" id="IPR023042">
    <property type="entry name" value="Peptidase_M17_leu_NH2_pept"/>
</dbReference>
<dbReference type="PANTHER" id="PTHR11963:SF23">
    <property type="entry name" value="CYTOSOL AMINOPEPTIDASE"/>
    <property type="match status" value="1"/>
</dbReference>
<keyword evidence="5 8" id="KW-0645">Protease</keyword>
<proteinExistence type="inferred from homology"/>
<evidence type="ECO:0000256" key="6">
    <source>
        <dbReference type="ARBA" id="ARBA00022801"/>
    </source>
</evidence>
<comment type="similarity">
    <text evidence="3 8">Belongs to the peptidase M17 family.</text>
</comment>
<feature type="binding site" evidence="8">
    <location>
        <position position="334"/>
    </location>
    <ligand>
        <name>Mn(2+)</name>
        <dbReference type="ChEBI" id="CHEBI:29035"/>
        <label>1</label>
    </ligand>
</feature>
<feature type="active site" evidence="8">
    <location>
        <position position="336"/>
    </location>
</feature>
<dbReference type="InterPro" id="IPR008283">
    <property type="entry name" value="Peptidase_M17_N"/>
</dbReference>
<evidence type="ECO:0000256" key="1">
    <source>
        <dbReference type="ARBA" id="ARBA00000135"/>
    </source>
</evidence>
<dbReference type="HAMAP" id="MF_00181">
    <property type="entry name" value="Cytosol_peptidase_M17"/>
    <property type="match status" value="1"/>
</dbReference>
<dbReference type="NCBIfam" id="NF002074">
    <property type="entry name" value="PRK00913.1-4"/>
    <property type="match status" value="1"/>
</dbReference>
<evidence type="ECO:0000256" key="2">
    <source>
        <dbReference type="ARBA" id="ARBA00000967"/>
    </source>
</evidence>
<dbReference type="InterPro" id="IPR043472">
    <property type="entry name" value="Macro_dom-like"/>
</dbReference>
<organism evidence="10 11">
    <name type="scientific">Francisella noatunensis</name>
    <dbReference type="NCBI Taxonomy" id="657445"/>
    <lineage>
        <taxon>Bacteria</taxon>
        <taxon>Pseudomonadati</taxon>
        <taxon>Pseudomonadota</taxon>
        <taxon>Gammaproteobacteria</taxon>
        <taxon>Thiotrichales</taxon>
        <taxon>Francisellaceae</taxon>
        <taxon>Francisella</taxon>
    </lineage>
</organism>
<keyword evidence="8" id="KW-0963">Cytoplasm</keyword>
<dbReference type="EC" id="3.4.11.1" evidence="8"/>
<dbReference type="InterPro" id="IPR011356">
    <property type="entry name" value="Leucine_aapep/pepB"/>
</dbReference>
<protein>
    <recommendedName>
        <fullName evidence="8">Probable cytosol aminopeptidase</fullName>
        <ecNumber evidence="8">3.4.11.1</ecNumber>
    </recommendedName>
    <alternativeName>
        <fullName evidence="8">Leucine aminopeptidase</fullName>
        <shortName evidence="8">LAP</shortName>
        <ecNumber evidence="8">3.4.11.10</ecNumber>
    </alternativeName>
    <alternativeName>
        <fullName evidence="8">Leucyl aminopeptidase</fullName>
    </alternativeName>
</protein>
<comment type="function">
    <text evidence="8">Presumably involved in the processing and regular turnover of intracellular proteins. Catalyzes the removal of unsubstituted N-terminal amino acids from various peptides.</text>
</comment>
<dbReference type="SUPFAM" id="SSF52949">
    <property type="entry name" value="Macro domain-like"/>
    <property type="match status" value="1"/>
</dbReference>
<keyword evidence="8" id="KW-0479">Metal-binding</keyword>
<keyword evidence="7 8" id="KW-0464">Manganese</keyword>
<evidence type="ECO:0000256" key="7">
    <source>
        <dbReference type="ARBA" id="ARBA00023211"/>
    </source>
</evidence>
<dbReference type="Pfam" id="PF00883">
    <property type="entry name" value="Peptidase_M17"/>
    <property type="match status" value="1"/>
</dbReference>
<dbReference type="GeneID" id="93254356"/>
<dbReference type="AlphaFoldDB" id="A0A9Q2KWD1"/>
<dbReference type="CDD" id="cd00433">
    <property type="entry name" value="Peptidase_M17"/>
    <property type="match status" value="1"/>
</dbReference>
<dbReference type="GO" id="GO:0006508">
    <property type="term" value="P:proteolysis"/>
    <property type="evidence" value="ECO:0007669"/>
    <property type="project" value="UniProtKB-KW"/>
</dbReference>
<feature type="binding site" evidence="8">
    <location>
        <position position="255"/>
    </location>
    <ligand>
        <name>Mn(2+)</name>
        <dbReference type="ChEBI" id="CHEBI:29035"/>
        <label>1</label>
    </ligand>
</feature>
<evidence type="ECO:0000313" key="10">
    <source>
        <dbReference type="EMBL" id="MBK2065609.1"/>
    </source>
</evidence>
<evidence type="ECO:0000256" key="3">
    <source>
        <dbReference type="ARBA" id="ARBA00009528"/>
    </source>
</evidence>
<dbReference type="Gene3D" id="3.40.220.10">
    <property type="entry name" value="Leucine Aminopeptidase, subunit E, domain 1"/>
    <property type="match status" value="1"/>
</dbReference>
<dbReference type="PANTHER" id="PTHR11963">
    <property type="entry name" value="LEUCINE AMINOPEPTIDASE-RELATED"/>
    <property type="match status" value="1"/>
</dbReference>
<dbReference type="PROSITE" id="PS00631">
    <property type="entry name" value="CYTOSOL_AP"/>
    <property type="match status" value="1"/>
</dbReference>
<evidence type="ECO:0000256" key="4">
    <source>
        <dbReference type="ARBA" id="ARBA00022438"/>
    </source>
</evidence>
<dbReference type="GO" id="GO:0070006">
    <property type="term" value="F:metalloaminopeptidase activity"/>
    <property type="evidence" value="ECO:0007669"/>
    <property type="project" value="InterPro"/>
</dbReference>
<dbReference type="GO" id="GO:0005737">
    <property type="term" value="C:cytoplasm"/>
    <property type="evidence" value="ECO:0007669"/>
    <property type="project" value="UniProtKB-SubCell"/>
</dbReference>
<evidence type="ECO:0000256" key="8">
    <source>
        <dbReference type="HAMAP-Rule" id="MF_00181"/>
    </source>
</evidence>
<keyword evidence="6 8" id="KW-0378">Hydrolase</keyword>
<comment type="catalytic activity">
    <reaction evidence="1 8">
        <text>Release of an N-terminal amino acid, Xaa-|-Yaa-, in which Xaa is preferably Leu, but may be other amino acids including Pro although not Arg or Lys, and Yaa may be Pro. Amino acid amides and methyl esters are also readily hydrolyzed, but rates on arylamides are exceedingly low.</text>
        <dbReference type="EC" id="3.4.11.1"/>
    </reaction>
</comment>
<dbReference type="Gene3D" id="3.40.630.10">
    <property type="entry name" value="Zn peptidases"/>
    <property type="match status" value="1"/>
</dbReference>
<evidence type="ECO:0000259" key="9">
    <source>
        <dbReference type="PROSITE" id="PS00631"/>
    </source>
</evidence>
<evidence type="ECO:0000313" key="11">
    <source>
        <dbReference type="Proteomes" id="UP000701999"/>
    </source>
</evidence>
<feature type="binding site" evidence="8">
    <location>
        <position position="334"/>
    </location>
    <ligand>
        <name>Mn(2+)</name>
        <dbReference type="ChEBI" id="CHEBI:29035"/>
        <label>2</label>
    </ligand>
</feature>
<dbReference type="RefSeq" id="WP_159183839.1">
    <property type="nucleotide sequence ID" value="NZ_JACVJL010000078.1"/>
</dbReference>
<dbReference type="EMBL" id="JACVKN010000175">
    <property type="protein sequence ID" value="MBK2065609.1"/>
    <property type="molecule type" value="Genomic_DNA"/>
</dbReference>
<feature type="binding site" evidence="8">
    <location>
        <position position="273"/>
    </location>
    <ligand>
        <name>Mn(2+)</name>
        <dbReference type="ChEBI" id="CHEBI:29035"/>
        <label>2</label>
    </ligand>
</feature>